<dbReference type="InterPro" id="IPR017850">
    <property type="entry name" value="Alkaline_phosphatase_core_sf"/>
</dbReference>
<proteinExistence type="predicted"/>
<dbReference type="Pfam" id="PF07394">
    <property type="entry name" value="DUF1501"/>
    <property type="match status" value="1"/>
</dbReference>
<protein>
    <recommendedName>
        <fullName evidence="3">DUF1501 domain-containing protein</fullName>
    </recommendedName>
</protein>
<evidence type="ECO:0008006" key="3">
    <source>
        <dbReference type="Google" id="ProtNLM"/>
    </source>
</evidence>
<reference evidence="1 2" key="1">
    <citation type="submission" date="2006-02" db="EMBL/GenBank/DDBJ databases">
        <authorList>
            <person name="Amann R."/>
            <person name="Ferriera S."/>
            <person name="Johnson J."/>
            <person name="Kravitz S."/>
            <person name="Halpern A."/>
            <person name="Remington K."/>
            <person name="Beeson K."/>
            <person name="Tran B."/>
            <person name="Rogers Y.-H."/>
            <person name="Friedman R."/>
            <person name="Venter J.C."/>
        </authorList>
    </citation>
    <scope>NUCLEOTIDE SEQUENCE [LARGE SCALE GENOMIC DNA]</scope>
    <source>
        <strain evidence="1 2">DSM 3645</strain>
    </source>
</reference>
<dbReference type="PANTHER" id="PTHR43737">
    <property type="entry name" value="BLL7424 PROTEIN"/>
    <property type="match status" value="1"/>
</dbReference>
<evidence type="ECO:0000313" key="2">
    <source>
        <dbReference type="Proteomes" id="UP000004358"/>
    </source>
</evidence>
<accession>A3ZN91</accession>
<name>A3ZN91_9BACT</name>
<dbReference type="eggNOG" id="COG4102">
    <property type="taxonomic scope" value="Bacteria"/>
</dbReference>
<dbReference type="AlphaFoldDB" id="A3ZN91"/>
<organism evidence="1 2">
    <name type="scientific">Blastopirellula marina DSM 3645</name>
    <dbReference type="NCBI Taxonomy" id="314230"/>
    <lineage>
        <taxon>Bacteria</taxon>
        <taxon>Pseudomonadati</taxon>
        <taxon>Planctomycetota</taxon>
        <taxon>Planctomycetia</taxon>
        <taxon>Pirellulales</taxon>
        <taxon>Pirellulaceae</taxon>
        <taxon>Blastopirellula</taxon>
    </lineage>
</organism>
<dbReference type="EMBL" id="AANZ01000003">
    <property type="protein sequence ID" value="EAQ81783.1"/>
    <property type="molecule type" value="Genomic_DNA"/>
</dbReference>
<dbReference type="Proteomes" id="UP000004358">
    <property type="component" value="Unassembled WGS sequence"/>
</dbReference>
<dbReference type="PANTHER" id="PTHR43737:SF1">
    <property type="entry name" value="DUF1501 DOMAIN-CONTAINING PROTEIN"/>
    <property type="match status" value="1"/>
</dbReference>
<dbReference type="HOGENOM" id="CLU_035908_0_0_0"/>
<evidence type="ECO:0000313" key="1">
    <source>
        <dbReference type="EMBL" id="EAQ81783.1"/>
    </source>
</evidence>
<comment type="caution">
    <text evidence="1">The sequence shown here is derived from an EMBL/GenBank/DDBJ whole genome shotgun (WGS) entry which is preliminary data.</text>
</comment>
<gene>
    <name evidence="1" type="ORF">DSM3645_16565</name>
</gene>
<sequence length="417" mass="44332">MKIGLMGGVGLSLSGYLQLSSAGEVADKNAKAGIFIDLTGGPTHLDTFDLKPDAASEFRGDFKPIATNVPGMLISEHLPKLAQQADKFCILRGVSHTLAAHRLGSEYVNTGTRPIASLTYPAYGSVVAKELTAPVDLPPNVAIPRGSHSSGFLGVKYASLNTNSTPKAGAPYAVRGVSLSGGLTIEEVNRRQDLLTSLDRKFRGYESDDQLLEGLDQFSQQAHAIITSKKAREAFDVSKESPAFAKAFEADSFSMSCLLAIRLVEAGVRFVTITNGGWDTHVDGFTRLKEKQLPPLDNGLAALYGGLADRGLLDQTTVFVTGEFGRTPKINANGGRDHYPRCMTMLMAGGGVRGGQVIGASDEKGSAPADGHGIRPDDVAASFYHALGIDHTKEYHTSSGRPITLVRDGNVIEKLFA</sequence>
<dbReference type="SUPFAM" id="SSF53649">
    <property type="entry name" value="Alkaline phosphatase-like"/>
    <property type="match status" value="1"/>
</dbReference>
<dbReference type="InterPro" id="IPR010869">
    <property type="entry name" value="DUF1501"/>
</dbReference>
<dbReference type="STRING" id="314230.DSM3645_16565"/>